<proteinExistence type="predicted"/>
<dbReference type="Proteomes" id="UP000245202">
    <property type="component" value="Unassembled WGS sequence"/>
</dbReference>
<keyword evidence="7" id="KW-1185">Reference proteome</keyword>
<dbReference type="RefSeq" id="WP_108992217.1">
    <property type="nucleotide sequence ID" value="NZ_BDQX01000077.1"/>
</dbReference>
<evidence type="ECO:0000256" key="4">
    <source>
        <dbReference type="PROSITE-ProRule" id="PRU00335"/>
    </source>
</evidence>
<dbReference type="Gene3D" id="1.10.357.10">
    <property type="entry name" value="Tetracycline Repressor, domain 2"/>
    <property type="match status" value="1"/>
</dbReference>
<evidence type="ECO:0000256" key="1">
    <source>
        <dbReference type="ARBA" id="ARBA00023015"/>
    </source>
</evidence>
<evidence type="ECO:0000256" key="3">
    <source>
        <dbReference type="ARBA" id="ARBA00023163"/>
    </source>
</evidence>
<dbReference type="AlphaFoldDB" id="A0A2R5EKM1"/>
<protein>
    <submittedName>
        <fullName evidence="6">TetR family transcriptional regulator</fullName>
    </submittedName>
</protein>
<accession>A0A2R5EKM1</accession>
<sequence length="192" mass="22013">MARSKEFEENAVLDKAMRLFWEQGYEKTSMTDLVERMGIHRRSLYDTFGDKHMLFLKAMDRFSEKINAELESGIKRSKTATEALQFIFGFMIDGQADSPSGCLMVNSAVELAVRDADVDAKLIQAFTIAEQQLKEIILWGQRDGEFTTDYHAGELAEYLHNVWVGLRAMARMSVAKEKLHRIAHTSMKLLER</sequence>
<keyword evidence="2 4" id="KW-0238">DNA-binding</keyword>
<evidence type="ECO:0000256" key="2">
    <source>
        <dbReference type="ARBA" id="ARBA00023125"/>
    </source>
</evidence>
<organism evidence="6 7">
    <name type="scientific">Paenibacillus agaridevorans</name>
    <dbReference type="NCBI Taxonomy" id="171404"/>
    <lineage>
        <taxon>Bacteria</taxon>
        <taxon>Bacillati</taxon>
        <taxon>Bacillota</taxon>
        <taxon>Bacilli</taxon>
        <taxon>Bacillales</taxon>
        <taxon>Paenibacillaceae</taxon>
        <taxon>Paenibacillus</taxon>
    </lineage>
</organism>
<dbReference type="Pfam" id="PF16925">
    <property type="entry name" value="TetR_C_13"/>
    <property type="match status" value="1"/>
</dbReference>
<reference evidence="6 7" key="1">
    <citation type="submission" date="2017-08" db="EMBL/GenBank/DDBJ databases">
        <title>Substantial Increase in Enzyme Production by Combined Drug-Resistance Mutations in Paenibacillus agaridevorans.</title>
        <authorList>
            <person name="Tanaka Y."/>
            <person name="Funane K."/>
            <person name="Hosaka T."/>
            <person name="Shiwa Y."/>
            <person name="Fujita N."/>
            <person name="Miyazaki T."/>
            <person name="Yoshikawa H."/>
            <person name="Murakami K."/>
            <person name="Kasahara K."/>
            <person name="Inaoka T."/>
            <person name="Hiraga Y."/>
            <person name="Ochi K."/>
        </authorList>
    </citation>
    <scope>NUCLEOTIDE SEQUENCE [LARGE SCALE GENOMIC DNA]</scope>
    <source>
        <strain evidence="6 7">T-3040</strain>
    </source>
</reference>
<dbReference type="PANTHER" id="PTHR47506:SF1">
    <property type="entry name" value="HTH-TYPE TRANSCRIPTIONAL REGULATOR YJDC"/>
    <property type="match status" value="1"/>
</dbReference>
<dbReference type="SUPFAM" id="SSF46689">
    <property type="entry name" value="Homeodomain-like"/>
    <property type="match status" value="1"/>
</dbReference>
<keyword evidence="3" id="KW-0804">Transcription</keyword>
<comment type="caution">
    <text evidence="6">The sequence shown here is derived from an EMBL/GenBank/DDBJ whole genome shotgun (WGS) entry which is preliminary data.</text>
</comment>
<dbReference type="Gene3D" id="1.10.10.60">
    <property type="entry name" value="Homeodomain-like"/>
    <property type="match status" value="1"/>
</dbReference>
<dbReference type="PANTHER" id="PTHR47506">
    <property type="entry name" value="TRANSCRIPTIONAL REGULATORY PROTEIN"/>
    <property type="match status" value="1"/>
</dbReference>
<dbReference type="InterPro" id="IPR001647">
    <property type="entry name" value="HTH_TetR"/>
</dbReference>
<dbReference type="SUPFAM" id="SSF48498">
    <property type="entry name" value="Tetracyclin repressor-like, C-terminal domain"/>
    <property type="match status" value="1"/>
</dbReference>
<feature type="domain" description="HTH tetR-type" evidence="5">
    <location>
        <begin position="6"/>
        <end position="66"/>
    </location>
</feature>
<keyword evidence="1" id="KW-0805">Transcription regulation</keyword>
<gene>
    <name evidence="6" type="ORF">PAT3040_01635</name>
</gene>
<evidence type="ECO:0000313" key="6">
    <source>
        <dbReference type="EMBL" id="GBG07087.1"/>
    </source>
</evidence>
<evidence type="ECO:0000259" key="5">
    <source>
        <dbReference type="PROSITE" id="PS50977"/>
    </source>
</evidence>
<dbReference type="EMBL" id="BDQX01000077">
    <property type="protein sequence ID" value="GBG07087.1"/>
    <property type="molecule type" value="Genomic_DNA"/>
</dbReference>
<dbReference type="InterPro" id="IPR009057">
    <property type="entry name" value="Homeodomain-like_sf"/>
</dbReference>
<dbReference type="PRINTS" id="PR00455">
    <property type="entry name" value="HTHTETR"/>
</dbReference>
<name>A0A2R5EKM1_9BACL</name>
<dbReference type="Pfam" id="PF00440">
    <property type="entry name" value="TetR_N"/>
    <property type="match status" value="1"/>
</dbReference>
<dbReference type="PROSITE" id="PS50977">
    <property type="entry name" value="HTH_TETR_2"/>
    <property type="match status" value="1"/>
</dbReference>
<evidence type="ECO:0000313" key="7">
    <source>
        <dbReference type="Proteomes" id="UP000245202"/>
    </source>
</evidence>
<dbReference type="InterPro" id="IPR011075">
    <property type="entry name" value="TetR_C"/>
</dbReference>
<dbReference type="InterPro" id="IPR036271">
    <property type="entry name" value="Tet_transcr_reg_TetR-rel_C_sf"/>
</dbReference>
<feature type="DNA-binding region" description="H-T-H motif" evidence="4">
    <location>
        <begin position="29"/>
        <end position="48"/>
    </location>
</feature>
<dbReference type="GO" id="GO:0003677">
    <property type="term" value="F:DNA binding"/>
    <property type="evidence" value="ECO:0007669"/>
    <property type="project" value="UniProtKB-UniRule"/>
</dbReference>